<proteinExistence type="predicted"/>
<organism evidence="1 2">
    <name type="scientific">Phytophthora nicotianae</name>
    <name type="common">Potato buckeye rot agent</name>
    <name type="synonym">Phytophthora parasitica</name>
    <dbReference type="NCBI Taxonomy" id="4792"/>
    <lineage>
        <taxon>Eukaryota</taxon>
        <taxon>Sar</taxon>
        <taxon>Stramenopiles</taxon>
        <taxon>Oomycota</taxon>
        <taxon>Peronosporomycetes</taxon>
        <taxon>Peronosporales</taxon>
        <taxon>Peronosporaceae</taxon>
        <taxon>Phytophthora</taxon>
    </lineage>
</organism>
<sequence length="239" mass="26659">MVYGVDSNVNQVYPGNDQYDRFQKILRRVLESPGLKKNDLDCVGVRCDDIGTHSMRKGAATYCSSGSTACPPVVHLRAGWALGGVQDRYLRHHSAGDMLVGHTVSGLPIHKSEFAILPPRFKGERYQVETAKRICYRGLPPNVSLIGEYALVSIVYHYTYLKEYPPEELPIFQAPLMQNKQKIQELKKFIICDEASSEETITVTGVPLHVVSLSELQSWSSYSARGSTMVLVKLLRVSA</sequence>
<accession>A0A0W8CMW7</accession>
<gene>
    <name evidence="1" type="ORF">AM587_10002899</name>
</gene>
<reference evidence="1 2" key="1">
    <citation type="submission" date="2015-11" db="EMBL/GenBank/DDBJ databases">
        <title>Genomes and virulence difference between two physiological races of Phytophthora nicotianae.</title>
        <authorList>
            <person name="Liu H."/>
            <person name="Ma X."/>
            <person name="Yu H."/>
            <person name="Fang D."/>
            <person name="Li Y."/>
            <person name="Wang X."/>
            <person name="Wang W."/>
            <person name="Dong Y."/>
            <person name="Xiao B."/>
        </authorList>
    </citation>
    <scope>NUCLEOTIDE SEQUENCE [LARGE SCALE GENOMIC DNA]</scope>
    <source>
        <strain evidence="2">race 0</strain>
    </source>
</reference>
<comment type="caution">
    <text evidence="1">The sequence shown here is derived from an EMBL/GenBank/DDBJ whole genome shotgun (WGS) entry which is preliminary data.</text>
</comment>
<dbReference type="Proteomes" id="UP000052943">
    <property type="component" value="Unassembled WGS sequence"/>
</dbReference>
<dbReference type="EMBL" id="LNFO01002553">
    <property type="protein sequence ID" value="KUF85324.1"/>
    <property type="molecule type" value="Genomic_DNA"/>
</dbReference>
<name>A0A0W8CMW7_PHYNI</name>
<dbReference type="OrthoDB" id="78603at2759"/>
<dbReference type="AlphaFoldDB" id="A0A0W8CMW7"/>
<evidence type="ECO:0000313" key="2">
    <source>
        <dbReference type="Proteomes" id="UP000052943"/>
    </source>
</evidence>
<protein>
    <submittedName>
        <fullName evidence="1">Uncharacterized protein</fullName>
    </submittedName>
</protein>
<evidence type="ECO:0000313" key="1">
    <source>
        <dbReference type="EMBL" id="KUF85324.1"/>
    </source>
</evidence>